<proteinExistence type="predicted"/>
<protein>
    <submittedName>
        <fullName evidence="2">Uncharacterized protein</fullName>
    </submittedName>
</protein>
<gene>
    <name evidence="2" type="ORF">H0H81_005492</name>
</gene>
<name>A0A9P7GP68_9AGAR</name>
<feature type="region of interest" description="Disordered" evidence="1">
    <location>
        <begin position="48"/>
        <end position="71"/>
    </location>
</feature>
<dbReference type="InterPro" id="IPR011990">
    <property type="entry name" value="TPR-like_helical_dom_sf"/>
</dbReference>
<dbReference type="EMBL" id="JABCKI010000014">
    <property type="protein sequence ID" value="KAG5654249.1"/>
    <property type="molecule type" value="Genomic_DNA"/>
</dbReference>
<evidence type="ECO:0000313" key="3">
    <source>
        <dbReference type="Proteomes" id="UP000717328"/>
    </source>
</evidence>
<evidence type="ECO:0000256" key="1">
    <source>
        <dbReference type="SAM" id="MobiDB-lite"/>
    </source>
</evidence>
<feature type="region of interest" description="Disordered" evidence="1">
    <location>
        <begin position="86"/>
        <end position="127"/>
    </location>
</feature>
<keyword evidence="3" id="KW-1185">Reference proteome</keyword>
<feature type="compositionally biased region" description="Polar residues" evidence="1">
    <location>
        <begin position="93"/>
        <end position="108"/>
    </location>
</feature>
<dbReference type="Proteomes" id="UP000717328">
    <property type="component" value="Unassembled WGS sequence"/>
</dbReference>
<reference evidence="2" key="2">
    <citation type="submission" date="2021-10" db="EMBL/GenBank/DDBJ databases">
        <title>Phylogenomics reveals ancestral predisposition of the termite-cultivated fungus Termitomyces towards a domesticated lifestyle.</title>
        <authorList>
            <person name="Auxier B."/>
            <person name="Grum-Grzhimaylo A."/>
            <person name="Cardenas M.E."/>
            <person name="Lodge J.D."/>
            <person name="Laessoe T."/>
            <person name="Pedersen O."/>
            <person name="Smith M.E."/>
            <person name="Kuyper T.W."/>
            <person name="Franco-Molano E.A."/>
            <person name="Baroni T.J."/>
            <person name="Aanen D.K."/>
        </authorList>
    </citation>
    <scope>NUCLEOTIDE SEQUENCE</scope>
    <source>
        <strain evidence="2">D49</strain>
    </source>
</reference>
<reference evidence="2" key="1">
    <citation type="submission" date="2021-02" db="EMBL/GenBank/DDBJ databases">
        <authorList>
            <person name="Nieuwenhuis M."/>
            <person name="Van De Peppel L.J.J."/>
        </authorList>
    </citation>
    <scope>NUCLEOTIDE SEQUENCE</scope>
    <source>
        <strain evidence="2">D49</strain>
    </source>
</reference>
<feature type="compositionally biased region" description="Polar residues" evidence="1">
    <location>
        <begin position="56"/>
        <end position="71"/>
    </location>
</feature>
<evidence type="ECO:0000313" key="2">
    <source>
        <dbReference type="EMBL" id="KAG5654249.1"/>
    </source>
</evidence>
<dbReference type="Gene3D" id="1.25.40.10">
    <property type="entry name" value="Tetratricopeptide repeat domain"/>
    <property type="match status" value="1"/>
</dbReference>
<feature type="compositionally biased region" description="Basic and acidic residues" evidence="1">
    <location>
        <begin position="111"/>
        <end position="127"/>
    </location>
</feature>
<organism evidence="2 3">
    <name type="scientific">Sphagnurus paluster</name>
    <dbReference type="NCBI Taxonomy" id="117069"/>
    <lineage>
        <taxon>Eukaryota</taxon>
        <taxon>Fungi</taxon>
        <taxon>Dikarya</taxon>
        <taxon>Basidiomycota</taxon>
        <taxon>Agaricomycotina</taxon>
        <taxon>Agaricomycetes</taxon>
        <taxon>Agaricomycetidae</taxon>
        <taxon>Agaricales</taxon>
        <taxon>Tricholomatineae</taxon>
        <taxon>Lyophyllaceae</taxon>
        <taxon>Sphagnurus</taxon>
    </lineage>
</organism>
<dbReference type="AlphaFoldDB" id="A0A9P7GP68"/>
<sequence length="763" mass="85300">MSFCRPLLSPVHIPKFPRHQFATRYTHAALNSAARAKGIRANVRLSRGVHSEDNSTKYTSPTADPSHIPNLSITNTVSKHENFREVLSRKAHQQSGTKEQSFDENLSTDAYPHDLSEADKNRDPKEAERAVAEILEKYDGGDAERDNMLRTKLSNEFSILSRPTLLRILQHLHTSSPNGLKFLTPTATGRLARRIWDSFNPLPTDRPFLRLLYPILLAQIEDFHGPQGLDVIKCRPPVIIYAAFAVVHKLLCLSFPRHALDLFQALVKANCIPSEAVQLNAASEDAKVIITSTLIRSSMYWNWRGLACAFLTELLTSPTSPKPIIDLNNEAIYELLDTPTVRDIHACGHLIRLVHKHTPVCDNTIQSFYVGAHTAGAKEDAERMYAFTRSPKVSDTHQYPPPRGVPLAWLITHLTTTSSRTHLARTLCSEIVDSNLPIPTTMRAGIIAAAAKKGYALTARALWERYATEADAGLVVGDSALMIRLVSLFWNTHTRSLKESWTGGPRAEEMRVRSEDAAKFAKRVMKAFKSHHAPLADAPHWALTSLARACFIVGRFPDGFEVFRFLLDRKELPDMYDVNVALSAVAQLNPRAAAKMVMEMKDLRADAVTYGTILHFAVQQGESNVVNSMVTLLQGLNDKRLSLKSLTNLIHATVSLLQSDSKEELGTKLPLILHLIDSFPDTNLASSVQTGKSLVYAALRAEDGELAYQFWKRLLHRSAQWDDDEQRVLRHRIGALLQRPGAVVKEVDKKKMLTQLHLKRVQG</sequence>
<dbReference type="OrthoDB" id="185373at2759"/>
<comment type="caution">
    <text evidence="2">The sequence shown here is derived from an EMBL/GenBank/DDBJ whole genome shotgun (WGS) entry which is preliminary data.</text>
</comment>
<accession>A0A9P7GP68</accession>